<evidence type="ECO:0000256" key="1">
    <source>
        <dbReference type="SAM" id="MobiDB-lite"/>
    </source>
</evidence>
<comment type="caution">
    <text evidence="3">The sequence shown here is derived from an EMBL/GenBank/DDBJ whole genome shotgun (WGS) entry which is preliminary data.</text>
</comment>
<name>A0A813K410_POLGL</name>
<evidence type="ECO:0000313" key="5">
    <source>
        <dbReference type="Proteomes" id="UP000654075"/>
    </source>
</evidence>
<feature type="region of interest" description="Disordered" evidence="1">
    <location>
        <begin position="1"/>
        <end position="20"/>
    </location>
</feature>
<dbReference type="Proteomes" id="UP000654075">
    <property type="component" value="Unassembled WGS sequence"/>
</dbReference>
<dbReference type="AlphaFoldDB" id="A0A813K410"/>
<sequence length="146" mass="15510">MASHQRQSWGSAGQLRDLDYVNPRQKMPSCALPLEVRRRLGLDRGAAVPRQPDEELDIYKGAVHAEPKVGASGAGTNWANPNGHAFVRKGSGLPPTARVPRRQASGGYGGHAGVQMVRLPPEAGSGPPSGSQSRSNSRGPSRESQR</sequence>
<feature type="compositionally biased region" description="Polar residues" evidence="1">
    <location>
        <begin position="1"/>
        <end position="11"/>
    </location>
</feature>
<evidence type="ECO:0000313" key="2">
    <source>
        <dbReference type="EMBL" id="CAE8612882.1"/>
    </source>
</evidence>
<feature type="region of interest" description="Disordered" evidence="1">
    <location>
        <begin position="72"/>
        <end position="146"/>
    </location>
</feature>
<evidence type="ECO:0000313" key="3">
    <source>
        <dbReference type="EMBL" id="CAE8691971.1"/>
    </source>
</evidence>
<feature type="compositionally biased region" description="Low complexity" evidence="1">
    <location>
        <begin position="124"/>
        <end position="139"/>
    </location>
</feature>
<protein>
    <submittedName>
        <fullName evidence="3">Uncharacterized protein</fullName>
    </submittedName>
</protein>
<organism evidence="3 4">
    <name type="scientific">Polarella glacialis</name>
    <name type="common">Dinoflagellate</name>
    <dbReference type="NCBI Taxonomy" id="89957"/>
    <lineage>
        <taxon>Eukaryota</taxon>
        <taxon>Sar</taxon>
        <taxon>Alveolata</taxon>
        <taxon>Dinophyceae</taxon>
        <taxon>Suessiales</taxon>
        <taxon>Suessiaceae</taxon>
        <taxon>Polarella</taxon>
    </lineage>
</organism>
<keyword evidence="5" id="KW-1185">Reference proteome</keyword>
<dbReference type="EMBL" id="CAJNNV010025174">
    <property type="protein sequence ID" value="CAE8612882.1"/>
    <property type="molecule type" value="Genomic_DNA"/>
</dbReference>
<gene>
    <name evidence="2" type="ORF">PGLA1383_LOCUS30669</name>
    <name evidence="3" type="ORF">PGLA2088_LOCUS27675</name>
</gene>
<accession>A0A813K410</accession>
<evidence type="ECO:0000313" key="4">
    <source>
        <dbReference type="Proteomes" id="UP000626109"/>
    </source>
</evidence>
<reference evidence="3" key="1">
    <citation type="submission" date="2021-02" db="EMBL/GenBank/DDBJ databases">
        <authorList>
            <person name="Dougan E. K."/>
            <person name="Rhodes N."/>
            <person name="Thang M."/>
            <person name="Chan C."/>
        </authorList>
    </citation>
    <scope>NUCLEOTIDE SEQUENCE</scope>
</reference>
<dbReference type="EMBL" id="CAJNNW010027550">
    <property type="protein sequence ID" value="CAE8691971.1"/>
    <property type="molecule type" value="Genomic_DNA"/>
</dbReference>
<proteinExistence type="predicted"/>
<dbReference type="Proteomes" id="UP000626109">
    <property type="component" value="Unassembled WGS sequence"/>
</dbReference>